<dbReference type="RefSeq" id="WP_044248942.1">
    <property type="nucleotide sequence ID" value="NZ_ASRX01000074.1"/>
</dbReference>
<keyword evidence="3" id="KW-1185">Reference proteome</keyword>
<name>A0A017SZG1_9BACT</name>
<feature type="compositionally biased region" description="Low complexity" evidence="1">
    <location>
        <begin position="402"/>
        <end position="425"/>
    </location>
</feature>
<feature type="compositionally biased region" description="Low complexity" evidence="1">
    <location>
        <begin position="279"/>
        <end position="301"/>
    </location>
</feature>
<feature type="region of interest" description="Disordered" evidence="1">
    <location>
        <begin position="258"/>
        <end position="628"/>
    </location>
</feature>
<dbReference type="Proteomes" id="UP000019678">
    <property type="component" value="Unassembled WGS sequence"/>
</dbReference>
<dbReference type="AlphaFoldDB" id="A0A017SZG1"/>
<feature type="compositionally biased region" description="Low complexity" evidence="1">
    <location>
        <begin position="527"/>
        <end position="544"/>
    </location>
</feature>
<feature type="compositionally biased region" description="Low complexity" evidence="1">
    <location>
        <begin position="372"/>
        <end position="386"/>
    </location>
</feature>
<feature type="compositionally biased region" description="Low complexity" evidence="1">
    <location>
        <begin position="503"/>
        <end position="516"/>
    </location>
</feature>
<evidence type="ECO:0000313" key="3">
    <source>
        <dbReference type="Proteomes" id="UP000019678"/>
    </source>
</evidence>
<dbReference type="OrthoDB" id="5510123at2"/>
<evidence type="ECO:0000313" key="2">
    <source>
        <dbReference type="EMBL" id="EYF01686.1"/>
    </source>
</evidence>
<accession>A0A017SZG1</accession>
<reference evidence="2 3" key="1">
    <citation type="submission" date="2013-05" db="EMBL/GenBank/DDBJ databases">
        <title>Genome assembly of Chondromyces apiculatus DSM 436.</title>
        <authorList>
            <person name="Sharma G."/>
            <person name="Khatri I."/>
            <person name="Kaur C."/>
            <person name="Mayilraj S."/>
            <person name="Subramanian S."/>
        </authorList>
    </citation>
    <scope>NUCLEOTIDE SEQUENCE [LARGE SCALE GENOMIC DNA]</scope>
    <source>
        <strain evidence="2 3">DSM 436</strain>
    </source>
</reference>
<proteinExistence type="predicted"/>
<gene>
    <name evidence="2" type="ORF">CAP_7891</name>
</gene>
<evidence type="ECO:0000256" key="1">
    <source>
        <dbReference type="SAM" id="MobiDB-lite"/>
    </source>
</evidence>
<protein>
    <submittedName>
        <fullName evidence="2">Uncharacterized protein</fullName>
    </submittedName>
</protein>
<sequence>MPERPLQHRDPDKKDDETLRKESRAHFASEPALQLVAELVARLRELDLPWWSPVRLRERWGAVERMRWLRERADLRQRVTSSLTGLAPKAARKKAPDFQGALLDSVIDDGDVSVRVFEEQFQPFEIAVYGPAGAYWNFFRESLPWEQDTQVHHELMTWLFKSLLTDRSPFDGIGRTPILTPWDVRTAIEGRVWHTRIPLEVRVAIDEARLQQERDRPGVPFHAEGDLSIAVPEIIATSIPLRDLIPVLNAAQKSMRFEAPRPKIEGTASEASHRPPEIGAAPGAAHPAGSAGSAVGVQAPVSTPPPPLSSGPPTLAGGPPGMVSNPFPEGSRGGGPPGSPPPSSRGGSFDQGPGKPATMQPLDPGPGQDFRGGMPVSKPGGSVPPGLHTATTIPAPPMIQMAGAPSSSGPPGSGIPSSPGPSSAGPGAGGFAGPGAGPGAAGAPGIAGSPPPAGPVGQGGPPPSSGPPGMAGPPPSAGAPAFAGPPPSAGPPASAGPPPSAGPPASAGPPTSAGVGLNAISIMEGLSSGSPAPVSSPGAIAPPAMVDPGRGAPPPSEPKSGAPSGVRTSTSGRSGGSSGLLALLNSIDAEDEMEMTNPYSVPSAEEIAAESARLPPSPDDSSGKRRKA</sequence>
<organism evidence="2 3">
    <name type="scientific">Chondromyces apiculatus DSM 436</name>
    <dbReference type="NCBI Taxonomy" id="1192034"/>
    <lineage>
        <taxon>Bacteria</taxon>
        <taxon>Pseudomonadati</taxon>
        <taxon>Myxococcota</taxon>
        <taxon>Polyangia</taxon>
        <taxon>Polyangiales</taxon>
        <taxon>Polyangiaceae</taxon>
        <taxon>Chondromyces</taxon>
    </lineage>
</organism>
<dbReference type="STRING" id="1192034.CAP_7891"/>
<feature type="compositionally biased region" description="Gly residues" evidence="1">
    <location>
        <begin position="426"/>
        <end position="442"/>
    </location>
</feature>
<dbReference type="EMBL" id="ASRX01000074">
    <property type="protein sequence ID" value="EYF01686.1"/>
    <property type="molecule type" value="Genomic_DNA"/>
</dbReference>
<comment type="caution">
    <text evidence="2">The sequence shown here is derived from an EMBL/GenBank/DDBJ whole genome shotgun (WGS) entry which is preliminary data.</text>
</comment>
<feature type="region of interest" description="Disordered" evidence="1">
    <location>
        <begin position="1"/>
        <end position="20"/>
    </location>
</feature>
<feature type="compositionally biased region" description="Pro residues" evidence="1">
    <location>
        <begin position="449"/>
        <end position="502"/>
    </location>
</feature>